<gene>
    <name evidence="2" type="ORF">BDLFYP24_00130</name>
    <name evidence="1" type="ORF">GBB04_04950</name>
</gene>
<dbReference type="AlphaFoldDB" id="A0A6N2TZ32"/>
<accession>A0A6N2TZ32</accession>
<dbReference type="CDD" id="cd08983">
    <property type="entry name" value="GH43_Bt3655-like"/>
    <property type="match status" value="1"/>
</dbReference>
<dbReference type="SUPFAM" id="SSF75005">
    <property type="entry name" value="Arabinanase/levansucrase/invertase"/>
    <property type="match status" value="1"/>
</dbReference>
<dbReference type="PANTHER" id="PTHR43301">
    <property type="entry name" value="ARABINAN ENDO-1,5-ALPHA-L-ARABINOSIDASE"/>
    <property type="match status" value="1"/>
</dbReference>
<dbReference type="Gene3D" id="2.115.10.20">
    <property type="entry name" value="Glycosyl hydrolase domain, family 43"/>
    <property type="match status" value="1"/>
</dbReference>
<evidence type="ECO:0000313" key="1">
    <source>
        <dbReference type="EMBL" id="KAB7461795.1"/>
    </source>
</evidence>
<sequence length="358" mass="40462">MTEATDAYGYLLVHFIEDPDGYAEKIYMNVSDGDNPRRWLPINDGKPVLTSAIGTTGVRDPHIIRNPETGTWYVIATDLRVFGGDDAGWFEWTRHASTNLIIWESDDLLHWSGPRMLDVSRKPDGSHLELGMAWACECLWVPDYYPAEHEGGRGAFVMYWSSTIFNNEDTRHDDKDVYCTVLWGATTDFTQDTFEYGGVFIDNDGDAIDTTMIQRPLPDGGMRTYRITKDNAHGNGIWMDSTDAKRWWEPDTQWTLVQDRIGAEYVPDGNPGGVEGPAVFANHHNDGGADDEWYLFVDVIPSIGYQPMISHDLDKGWVKLESQDYFLTEHTKHGGVASLTRAEYERLRPLAALADLRG</sequence>
<dbReference type="PANTHER" id="PTHR43301:SF3">
    <property type="entry name" value="ARABINAN ENDO-1,5-ALPHA-L-ARABINOSIDASE A-RELATED"/>
    <property type="match status" value="1"/>
</dbReference>
<dbReference type="EMBL" id="CACRSP010000009">
    <property type="protein sequence ID" value="VYT11404.1"/>
    <property type="molecule type" value="Genomic_DNA"/>
</dbReference>
<dbReference type="Proteomes" id="UP000429211">
    <property type="component" value="Unassembled WGS sequence"/>
</dbReference>
<keyword evidence="1" id="KW-0858">Xylan degradation</keyword>
<keyword evidence="1" id="KW-0326">Glycosidase</keyword>
<keyword evidence="1" id="KW-0624">Polysaccharide degradation</keyword>
<reference evidence="1 3" key="1">
    <citation type="journal article" date="2019" name="Nat. Med.">
        <title>A library of human gut bacterial isolates paired with longitudinal multiomics data enables mechanistic microbiome research.</title>
        <authorList>
            <person name="Poyet M."/>
            <person name="Groussin M."/>
            <person name="Gibbons S.M."/>
            <person name="Avila-Pacheco J."/>
            <person name="Jiang X."/>
            <person name="Kearney S.M."/>
            <person name="Perrotta A.R."/>
            <person name="Berdy B."/>
            <person name="Zhao S."/>
            <person name="Lieberman T.D."/>
            <person name="Swanson P.K."/>
            <person name="Smith M."/>
            <person name="Roesemann S."/>
            <person name="Alexander J.E."/>
            <person name="Rich S.A."/>
            <person name="Livny J."/>
            <person name="Vlamakis H."/>
            <person name="Clish C."/>
            <person name="Bullock K."/>
            <person name="Deik A."/>
            <person name="Scott J."/>
            <person name="Pierce K.A."/>
            <person name="Xavier R.J."/>
            <person name="Alm E.J."/>
        </authorList>
    </citation>
    <scope>NUCLEOTIDE SEQUENCE [LARGE SCALE GENOMIC DNA]</scope>
    <source>
        <strain evidence="1 3">BIOML-A2</strain>
    </source>
</reference>
<dbReference type="RefSeq" id="WP_034522127.1">
    <property type="nucleotide sequence ID" value="NZ_CACRSP010000009.1"/>
</dbReference>
<dbReference type="GO" id="GO:0016798">
    <property type="term" value="F:hydrolase activity, acting on glycosyl bonds"/>
    <property type="evidence" value="ECO:0007669"/>
    <property type="project" value="UniProtKB-KW"/>
</dbReference>
<dbReference type="InterPro" id="IPR023296">
    <property type="entry name" value="Glyco_hydro_beta-prop_sf"/>
</dbReference>
<protein>
    <submittedName>
        <fullName evidence="1">1,4-beta-xylanase</fullName>
    </submittedName>
</protein>
<dbReference type="InterPro" id="IPR050727">
    <property type="entry name" value="GH43_arabinanases"/>
</dbReference>
<evidence type="ECO:0000313" key="2">
    <source>
        <dbReference type="EMBL" id="VYT11404.1"/>
    </source>
</evidence>
<keyword evidence="1" id="KW-0378">Hydrolase</keyword>
<organism evidence="2">
    <name type="scientific">Bifidobacterium dentium</name>
    <dbReference type="NCBI Taxonomy" id="1689"/>
    <lineage>
        <taxon>Bacteria</taxon>
        <taxon>Bacillati</taxon>
        <taxon>Actinomycetota</taxon>
        <taxon>Actinomycetes</taxon>
        <taxon>Bifidobacteriales</taxon>
        <taxon>Bifidobacteriaceae</taxon>
        <taxon>Bifidobacterium</taxon>
    </lineage>
</organism>
<keyword evidence="1" id="KW-0119">Carbohydrate metabolism</keyword>
<dbReference type="GO" id="GO:0045493">
    <property type="term" value="P:xylan catabolic process"/>
    <property type="evidence" value="ECO:0007669"/>
    <property type="project" value="UniProtKB-KW"/>
</dbReference>
<evidence type="ECO:0000313" key="3">
    <source>
        <dbReference type="Proteomes" id="UP000429211"/>
    </source>
</evidence>
<proteinExistence type="predicted"/>
<name>A0A6N2TZ32_9BIFI</name>
<reference evidence="2" key="2">
    <citation type="submission" date="2019-11" db="EMBL/GenBank/DDBJ databases">
        <authorList>
            <person name="Feng L."/>
        </authorList>
    </citation>
    <scope>NUCLEOTIDE SEQUENCE</scope>
    <source>
        <strain evidence="2">BdentiumLFYP24</strain>
    </source>
</reference>
<dbReference type="EMBL" id="WDPD01000003">
    <property type="protein sequence ID" value="KAB7461795.1"/>
    <property type="molecule type" value="Genomic_DNA"/>
</dbReference>